<dbReference type="AlphaFoldDB" id="A0AAV4MP66"/>
<dbReference type="Proteomes" id="UP001054945">
    <property type="component" value="Unassembled WGS sequence"/>
</dbReference>
<evidence type="ECO:0000313" key="6">
    <source>
        <dbReference type="EMBL" id="GIX73665.1"/>
    </source>
</evidence>
<dbReference type="Gene3D" id="3.30.40.10">
    <property type="entry name" value="Zinc/RING finger domain, C3HC4 (zinc finger)"/>
    <property type="match status" value="1"/>
</dbReference>
<gene>
    <name evidence="6" type="ORF">CEXT_372691</name>
</gene>
<evidence type="ECO:0000313" key="7">
    <source>
        <dbReference type="Proteomes" id="UP001054945"/>
    </source>
</evidence>
<feature type="non-terminal residue" evidence="6">
    <location>
        <position position="1"/>
    </location>
</feature>
<dbReference type="Pfam" id="PF13639">
    <property type="entry name" value="zf-RING_2"/>
    <property type="match status" value="1"/>
</dbReference>
<evidence type="ECO:0000256" key="1">
    <source>
        <dbReference type="ARBA" id="ARBA00022723"/>
    </source>
</evidence>
<dbReference type="PROSITE" id="PS50089">
    <property type="entry name" value="ZF_RING_2"/>
    <property type="match status" value="1"/>
</dbReference>
<dbReference type="PROSITE" id="PS00518">
    <property type="entry name" value="ZF_RING_1"/>
    <property type="match status" value="1"/>
</dbReference>
<comment type="caution">
    <text evidence="6">The sequence shown here is derived from an EMBL/GenBank/DDBJ whole genome shotgun (WGS) entry which is preliminary data.</text>
</comment>
<dbReference type="EMBL" id="BPLR01019974">
    <property type="protein sequence ID" value="GIX73665.1"/>
    <property type="molecule type" value="Genomic_DNA"/>
</dbReference>
<accession>A0AAV4MP66</accession>
<evidence type="ECO:0000259" key="5">
    <source>
        <dbReference type="PROSITE" id="PS50089"/>
    </source>
</evidence>
<dbReference type="InterPro" id="IPR017907">
    <property type="entry name" value="Znf_RING_CS"/>
</dbReference>
<evidence type="ECO:0000256" key="2">
    <source>
        <dbReference type="ARBA" id="ARBA00022771"/>
    </source>
</evidence>
<dbReference type="SUPFAM" id="SSF57850">
    <property type="entry name" value="RING/U-box"/>
    <property type="match status" value="1"/>
</dbReference>
<keyword evidence="1" id="KW-0479">Metal-binding</keyword>
<dbReference type="GO" id="GO:0003723">
    <property type="term" value="F:RNA binding"/>
    <property type="evidence" value="ECO:0007669"/>
    <property type="project" value="TreeGrafter"/>
</dbReference>
<protein>
    <recommendedName>
        <fullName evidence="5">RING-type domain-containing protein</fullName>
    </recommendedName>
</protein>
<feature type="domain" description="RING-type" evidence="5">
    <location>
        <begin position="20"/>
        <end position="61"/>
    </location>
</feature>
<keyword evidence="3" id="KW-0862">Zinc</keyword>
<dbReference type="SMART" id="SM00184">
    <property type="entry name" value="RING"/>
    <property type="match status" value="1"/>
</dbReference>
<dbReference type="GO" id="GO:0008270">
    <property type="term" value="F:zinc ion binding"/>
    <property type="evidence" value="ECO:0007669"/>
    <property type="project" value="UniProtKB-KW"/>
</dbReference>
<organism evidence="6 7">
    <name type="scientific">Caerostris extrusa</name>
    <name type="common">Bark spider</name>
    <name type="synonym">Caerostris bankana</name>
    <dbReference type="NCBI Taxonomy" id="172846"/>
    <lineage>
        <taxon>Eukaryota</taxon>
        <taxon>Metazoa</taxon>
        <taxon>Ecdysozoa</taxon>
        <taxon>Arthropoda</taxon>
        <taxon>Chelicerata</taxon>
        <taxon>Arachnida</taxon>
        <taxon>Araneae</taxon>
        <taxon>Araneomorphae</taxon>
        <taxon>Entelegynae</taxon>
        <taxon>Araneoidea</taxon>
        <taxon>Araneidae</taxon>
        <taxon>Caerostris</taxon>
    </lineage>
</organism>
<sequence>TKIEKDNSLNLCEKNEPEICAICLDSFKEQDLGYPVCCKHVFCFDCIKRWVMIDYSCPIDRKFVNSIFRKTWKGRMSQTIILSTRY</sequence>
<evidence type="ECO:0000256" key="4">
    <source>
        <dbReference type="PROSITE-ProRule" id="PRU00175"/>
    </source>
</evidence>
<proteinExistence type="predicted"/>
<keyword evidence="7" id="KW-1185">Reference proteome</keyword>
<keyword evidence="2 4" id="KW-0863">Zinc-finger</keyword>
<dbReference type="PANTHER" id="PTHR47048">
    <property type="entry name" value="PROTEIN SCAF11"/>
    <property type="match status" value="1"/>
</dbReference>
<reference evidence="6 7" key="1">
    <citation type="submission" date="2021-06" db="EMBL/GenBank/DDBJ databases">
        <title>Caerostris extrusa draft genome.</title>
        <authorList>
            <person name="Kono N."/>
            <person name="Arakawa K."/>
        </authorList>
    </citation>
    <scope>NUCLEOTIDE SEQUENCE [LARGE SCALE GENOMIC DNA]</scope>
</reference>
<dbReference type="InterPro" id="IPR013083">
    <property type="entry name" value="Znf_RING/FYVE/PHD"/>
</dbReference>
<name>A0AAV4MP66_CAEEX</name>
<dbReference type="GO" id="GO:0000245">
    <property type="term" value="P:spliceosomal complex assembly"/>
    <property type="evidence" value="ECO:0007669"/>
    <property type="project" value="TreeGrafter"/>
</dbReference>
<dbReference type="PANTHER" id="PTHR47048:SF1">
    <property type="entry name" value="PROTEIN SCAF11"/>
    <property type="match status" value="1"/>
</dbReference>
<evidence type="ECO:0000256" key="3">
    <source>
        <dbReference type="ARBA" id="ARBA00022833"/>
    </source>
</evidence>
<dbReference type="InterPro" id="IPR001841">
    <property type="entry name" value="Znf_RING"/>
</dbReference>